<dbReference type="SMART" id="SM00895">
    <property type="entry name" value="FCD"/>
    <property type="match status" value="1"/>
</dbReference>
<keyword evidence="7" id="KW-1185">Reference proteome</keyword>
<dbReference type="RefSeq" id="WP_129148603.1">
    <property type="nucleotide sequence ID" value="NZ_JBHSDO010000006.1"/>
</dbReference>
<feature type="region of interest" description="Disordered" evidence="4">
    <location>
        <begin position="1"/>
        <end position="44"/>
    </location>
</feature>
<dbReference type="EMBL" id="PYAL01000001">
    <property type="protein sequence ID" value="RXN92642.1"/>
    <property type="molecule type" value="Genomic_DNA"/>
</dbReference>
<keyword evidence="1" id="KW-0805">Transcription regulation</keyword>
<dbReference type="InterPro" id="IPR036390">
    <property type="entry name" value="WH_DNA-bd_sf"/>
</dbReference>
<dbReference type="Proteomes" id="UP000290849">
    <property type="component" value="Unassembled WGS sequence"/>
</dbReference>
<accession>A0A4Q1HNN7</accession>
<dbReference type="Pfam" id="PF00392">
    <property type="entry name" value="GntR"/>
    <property type="match status" value="1"/>
</dbReference>
<evidence type="ECO:0000256" key="2">
    <source>
        <dbReference type="ARBA" id="ARBA00023125"/>
    </source>
</evidence>
<evidence type="ECO:0000313" key="7">
    <source>
        <dbReference type="Proteomes" id="UP000290849"/>
    </source>
</evidence>
<gene>
    <name evidence="6" type="ORF">C7R54_02470</name>
</gene>
<name>A0A4Q1HNN7_9BURK</name>
<dbReference type="Gene3D" id="1.10.10.10">
    <property type="entry name" value="Winged helix-like DNA-binding domain superfamily/Winged helix DNA-binding domain"/>
    <property type="match status" value="1"/>
</dbReference>
<evidence type="ECO:0000259" key="5">
    <source>
        <dbReference type="PROSITE" id="PS50949"/>
    </source>
</evidence>
<evidence type="ECO:0000256" key="3">
    <source>
        <dbReference type="ARBA" id="ARBA00023163"/>
    </source>
</evidence>
<evidence type="ECO:0000256" key="1">
    <source>
        <dbReference type="ARBA" id="ARBA00023015"/>
    </source>
</evidence>
<dbReference type="InterPro" id="IPR011711">
    <property type="entry name" value="GntR_C"/>
</dbReference>
<evidence type="ECO:0000313" key="6">
    <source>
        <dbReference type="EMBL" id="RXN92642.1"/>
    </source>
</evidence>
<dbReference type="PANTHER" id="PTHR43537:SF53">
    <property type="entry name" value="HTH-TYPE TRANSCRIPTIONAL REPRESSOR NANR"/>
    <property type="match status" value="1"/>
</dbReference>
<organism evidence="6 7">
    <name type="scientific">Achromobacter aloeverae</name>
    <dbReference type="NCBI Taxonomy" id="1750518"/>
    <lineage>
        <taxon>Bacteria</taxon>
        <taxon>Pseudomonadati</taxon>
        <taxon>Pseudomonadota</taxon>
        <taxon>Betaproteobacteria</taxon>
        <taxon>Burkholderiales</taxon>
        <taxon>Alcaligenaceae</taxon>
        <taxon>Achromobacter</taxon>
    </lineage>
</organism>
<protein>
    <submittedName>
        <fullName evidence="6">GntR family transcriptional regulator</fullName>
    </submittedName>
</protein>
<feature type="compositionally biased region" description="Low complexity" evidence="4">
    <location>
        <begin position="20"/>
        <end position="31"/>
    </location>
</feature>
<dbReference type="SUPFAM" id="SSF48008">
    <property type="entry name" value="GntR ligand-binding domain-like"/>
    <property type="match status" value="1"/>
</dbReference>
<dbReference type="SMART" id="SM00345">
    <property type="entry name" value="HTH_GNTR"/>
    <property type="match status" value="1"/>
</dbReference>
<dbReference type="GO" id="GO:0003677">
    <property type="term" value="F:DNA binding"/>
    <property type="evidence" value="ECO:0007669"/>
    <property type="project" value="UniProtKB-KW"/>
</dbReference>
<sequence>MKQAKDKGRTGGRTESRGQAAARTSTKTATTLGRPKVRPSALVAADTAGDAETRIYQSVLGGVMGQRLLPGTKLPEAALCELFGVGRSVVQKALQRLAHDHVVELRPNRGAVVAMPTREEVVKLFEARRALEGAILPLVAQSATKADFAMLRRQLREEHHAMHSAPQTEWARLASTFHLKLGELSGNPLLARYLMEVISRCALVVAIFQPPGNAACEHDEHARVVDFLERGKVKEAVAEMDAHLRDLESHIQLVEEPAGRSLADMLGLG</sequence>
<dbReference type="SUPFAM" id="SSF46785">
    <property type="entry name" value="Winged helix' DNA-binding domain"/>
    <property type="match status" value="1"/>
</dbReference>
<dbReference type="InterPro" id="IPR008920">
    <property type="entry name" value="TF_FadR/GntR_C"/>
</dbReference>
<dbReference type="InterPro" id="IPR000524">
    <property type="entry name" value="Tscrpt_reg_HTH_GntR"/>
</dbReference>
<dbReference type="PANTHER" id="PTHR43537">
    <property type="entry name" value="TRANSCRIPTIONAL REGULATOR, GNTR FAMILY"/>
    <property type="match status" value="1"/>
</dbReference>
<dbReference type="InterPro" id="IPR036388">
    <property type="entry name" value="WH-like_DNA-bd_sf"/>
</dbReference>
<proteinExistence type="predicted"/>
<feature type="compositionally biased region" description="Basic and acidic residues" evidence="4">
    <location>
        <begin position="1"/>
        <end position="16"/>
    </location>
</feature>
<keyword evidence="3" id="KW-0804">Transcription</keyword>
<reference evidence="6 7" key="1">
    <citation type="journal article" date="2017" name="Int. J. Syst. Evol. Microbiol.">
        <title>Achromobacter aloeverae sp. nov., isolated from the root of Aloe vera (L.) Burm.f.</title>
        <authorList>
            <person name="Kuncharoen N."/>
            <person name="Muramatsu Y."/>
            <person name="Shibata C."/>
            <person name="Kamakura Y."/>
            <person name="Nakagawa Y."/>
            <person name="Tanasupawat S."/>
        </authorList>
    </citation>
    <scope>NUCLEOTIDE SEQUENCE [LARGE SCALE GENOMIC DNA]</scope>
    <source>
        <strain evidence="6 7">AVA-1</strain>
    </source>
</reference>
<comment type="caution">
    <text evidence="6">The sequence shown here is derived from an EMBL/GenBank/DDBJ whole genome shotgun (WGS) entry which is preliminary data.</text>
</comment>
<keyword evidence="2" id="KW-0238">DNA-binding</keyword>
<feature type="domain" description="HTH gntR-type" evidence="5">
    <location>
        <begin position="49"/>
        <end position="116"/>
    </location>
</feature>
<evidence type="ECO:0000256" key="4">
    <source>
        <dbReference type="SAM" id="MobiDB-lite"/>
    </source>
</evidence>
<dbReference type="GO" id="GO:0003700">
    <property type="term" value="F:DNA-binding transcription factor activity"/>
    <property type="evidence" value="ECO:0007669"/>
    <property type="project" value="InterPro"/>
</dbReference>
<dbReference type="PROSITE" id="PS50949">
    <property type="entry name" value="HTH_GNTR"/>
    <property type="match status" value="1"/>
</dbReference>
<dbReference type="Pfam" id="PF07729">
    <property type="entry name" value="FCD"/>
    <property type="match status" value="1"/>
</dbReference>
<dbReference type="AlphaFoldDB" id="A0A4Q1HNN7"/>
<dbReference type="OrthoDB" id="5243844at2"/>
<dbReference type="CDD" id="cd07377">
    <property type="entry name" value="WHTH_GntR"/>
    <property type="match status" value="1"/>
</dbReference>
<dbReference type="Gene3D" id="1.20.120.530">
    <property type="entry name" value="GntR ligand-binding domain-like"/>
    <property type="match status" value="1"/>
</dbReference>